<dbReference type="GO" id="GO:0003700">
    <property type="term" value="F:DNA-binding transcription factor activity"/>
    <property type="evidence" value="ECO:0007669"/>
    <property type="project" value="InterPro"/>
</dbReference>
<proteinExistence type="predicted"/>
<dbReference type="EMBL" id="NBWZ01000001">
    <property type="protein sequence ID" value="RFA10302.1"/>
    <property type="molecule type" value="Genomic_DNA"/>
</dbReference>
<evidence type="ECO:0000256" key="2">
    <source>
        <dbReference type="ARBA" id="ARBA00023125"/>
    </source>
</evidence>
<dbReference type="SUPFAM" id="SSF46785">
    <property type="entry name" value="Winged helix' DNA-binding domain"/>
    <property type="match status" value="1"/>
</dbReference>
<evidence type="ECO:0000313" key="6">
    <source>
        <dbReference type="Proteomes" id="UP000256486"/>
    </source>
</evidence>
<dbReference type="InterPro" id="IPR036388">
    <property type="entry name" value="WH-like_DNA-bd_sf"/>
</dbReference>
<dbReference type="AlphaFoldDB" id="A0A3E0VK09"/>
<evidence type="ECO:0000259" key="4">
    <source>
        <dbReference type="PROSITE" id="PS50995"/>
    </source>
</evidence>
<sequence length="174" mass="19185">MALLRGDEKISETSPRKLAVRETAVRQFLTALHQLDTEHRHLKSSFARHLGLAQTDYYALMFIADAQTVTPKQLAASLNFTTGATTAMIDRIEKLGLVHRIPNPDDRRSLHLELTAAGIEASSWVTDRYLETARAALTLEHSSTPEHKIDVLTHATEAMTATVASLRGDDTPGD</sequence>
<dbReference type="Proteomes" id="UP000256486">
    <property type="component" value="Unassembled WGS sequence"/>
</dbReference>
<dbReference type="GO" id="GO:0003677">
    <property type="term" value="F:DNA binding"/>
    <property type="evidence" value="ECO:0007669"/>
    <property type="project" value="UniProtKB-KW"/>
</dbReference>
<dbReference type="Pfam" id="PF12802">
    <property type="entry name" value="MarR_2"/>
    <property type="match status" value="1"/>
</dbReference>
<dbReference type="PANTHER" id="PTHR42756">
    <property type="entry name" value="TRANSCRIPTIONAL REGULATOR, MARR"/>
    <property type="match status" value="1"/>
</dbReference>
<evidence type="ECO:0000256" key="1">
    <source>
        <dbReference type="ARBA" id="ARBA00023015"/>
    </source>
</evidence>
<comment type="caution">
    <text evidence="5">The sequence shown here is derived from an EMBL/GenBank/DDBJ whole genome shotgun (WGS) entry which is preliminary data.</text>
</comment>
<feature type="domain" description="HTH marR-type" evidence="4">
    <location>
        <begin position="21"/>
        <end position="161"/>
    </location>
</feature>
<dbReference type="Gene3D" id="1.10.10.10">
    <property type="entry name" value="Winged helix-like DNA-binding domain superfamily/Winged helix DNA-binding domain"/>
    <property type="match status" value="1"/>
</dbReference>
<keyword evidence="1" id="KW-0805">Transcription regulation</keyword>
<dbReference type="SMART" id="SM00347">
    <property type="entry name" value="HTH_MARR"/>
    <property type="match status" value="1"/>
</dbReference>
<dbReference type="PROSITE" id="PS50995">
    <property type="entry name" value="HTH_MARR_2"/>
    <property type="match status" value="1"/>
</dbReference>
<dbReference type="InterPro" id="IPR000835">
    <property type="entry name" value="HTH_MarR-typ"/>
</dbReference>
<protein>
    <recommendedName>
        <fullName evidence="4">HTH marR-type domain-containing protein</fullName>
    </recommendedName>
</protein>
<accession>A0A3E0VK09</accession>
<keyword evidence="3" id="KW-0804">Transcription</keyword>
<dbReference type="InterPro" id="IPR036390">
    <property type="entry name" value="WH_DNA-bd_sf"/>
</dbReference>
<evidence type="ECO:0000256" key="3">
    <source>
        <dbReference type="ARBA" id="ARBA00023163"/>
    </source>
</evidence>
<keyword evidence="2" id="KW-0238">DNA-binding</keyword>
<dbReference type="OrthoDB" id="162531at2"/>
<name>A0A3E0VK09_9MICO</name>
<dbReference type="PRINTS" id="PR00598">
    <property type="entry name" value="HTHMARR"/>
</dbReference>
<evidence type="ECO:0000313" key="5">
    <source>
        <dbReference type="EMBL" id="RFA10302.1"/>
    </source>
</evidence>
<keyword evidence="6" id="KW-1185">Reference proteome</keyword>
<organism evidence="5 6">
    <name type="scientific">Subtercola boreus</name>
    <dbReference type="NCBI Taxonomy" id="120213"/>
    <lineage>
        <taxon>Bacteria</taxon>
        <taxon>Bacillati</taxon>
        <taxon>Actinomycetota</taxon>
        <taxon>Actinomycetes</taxon>
        <taxon>Micrococcales</taxon>
        <taxon>Microbacteriaceae</taxon>
        <taxon>Subtercola</taxon>
    </lineage>
</organism>
<reference evidence="5 6" key="1">
    <citation type="submission" date="2017-04" db="EMBL/GenBank/DDBJ databases">
        <title>Comparative genome analysis of Subtercola boreus.</title>
        <authorList>
            <person name="Cho Y.-J."/>
            <person name="Cho A."/>
            <person name="Kim O.-S."/>
            <person name="Lee J.-I."/>
        </authorList>
    </citation>
    <scope>NUCLEOTIDE SEQUENCE [LARGE SCALE GENOMIC DNA]</scope>
    <source>
        <strain evidence="5 6">K300</strain>
    </source>
</reference>
<dbReference type="PANTHER" id="PTHR42756:SF1">
    <property type="entry name" value="TRANSCRIPTIONAL REPRESSOR OF EMRAB OPERON"/>
    <property type="match status" value="1"/>
</dbReference>
<gene>
    <name evidence="5" type="ORF">B7R54_14605</name>
</gene>